<organism evidence="2 3">
    <name type="scientific">Achromobacter piechaudii</name>
    <dbReference type="NCBI Taxonomy" id="72556"/>
    <lineage>
        <taxon>Bacteria</taxon>
        <taxon>Pseudomonadati</taxon>
        <taxon>Pseudomonadota</taxon>
        <taxon>Betaproteobacteria</taxon>
        <taxon>Burkholderiales</taxon>
        <taxon>Alcaligenaceae</taxon>
        <taxon>Achromobacter</taxon>
    </lineage>
</organism>
<keyword evidence="3" id="KW-1185">Reference proteome</keyword>
<evidence type="ECO:0000313" key="3">
    <source>
        <dbReference type="Proteomes" id="UP000494116"/>
    </source>
</evidence>
<dbReference type="EMBL" id="CADIJS010000001">
    <property type="protein sequence ID" value="CAB3671012.1"/>
    <property type="molecule type" value="Genomic_DNA"/>
</dbReference>
<comment type="caution">
    <text evidence="2">The sequence shown here is derived from an EMBL/GenBank/DDBJ whole genome shotgun (WGS) entry which is preliminary data.</text>
</comment>
<feature type="compositionally biased region" description="Polar residues" evidence="1">
    <location>
        <begin position="233"/>
        <end position="255"/>
    </location>
</feature>
<proteinExistence type="predicted"/>
<protein>
    <recommendedName>
        <fullName evidence="4">DUF2846 domain-containing protein</fullName>
    </recommendedName>
</protein>
<feature type="region of interest" description="Disordered" evidence="1">
    <location>
        <begin position="233"/>
        <end position="323"/>
    </location>
</feature>
<evidence type="ECO:0000256" key="1">
    <source>
        <dbReference type="SAM" id="MobiDB-lite"/>
    </source>
</evidence>
<gene>
    <name evidence="2" type="ORF">LMG1873_01115</name>
</gene>
<feature type="region of interest" description="Disordered" evidence="1">
    <location>
        <begin position="20"/>
        <end position="73"/>
    </location>
</feature>
<evidence type="ECO:0000313" key="2">
    <source>
        <dbReference type="EMBL" id="CAB3671012.1"/>
    </source>
</evidence>
<sequence>MERIATLRVELMSVLLKKKGNRRPSRGGRFPDGLKRHSWSLDLRSPNGGAKPRHCKRCQMSSGGRTGPNPTHNTNYLARGALRFLEQTHGSMMAGLDQRHSPFRRDLGMTLTPVLPPLNHVPRLLYAALCLIGAISVAGCGTPVSDLRVAPERLDFDYTVSSGGGNGVMQAFAHEGKAILVLDKPLPAGVNSVPVELPGSVRSSADVQGNYVLVPGRPERFIVDLPSGPVEVTRSSSGAIAGRTSVTPSSVSLWSTDAGSEDGAGDEVEDSDEVESNLDWGVADGARAVSDPTMDQGGAVPGRPGHDGEQRRGPLPTSIEQLR</sequence>
<feature type="compositionally biased region" description="Polar residues" evidence="1">
    <location>
        <begin position="59"/>
        <end position="73"/>
    </location>
</feature>
<name>A0ABN7EXB7_9BURK</name>
<dbReference type="Proteomes" id="UP000494116">
    <property type="component" value="Unassembled WGS sequence"/>
</dbReference>
<evidence type="ECO:0008006" key="4">
    <source>
        <dbReference type="Google" id="ProtNLM"/>
    </source>
</evidence>
<accession>A0ABN7EXB7</accession>
<reference evidence="2 3" key="1">
    <citation type="submission" date="2020-04" db="EMBL/GenBank/DDBJ databases">
        <authorList>
            <person name="De Canck E."/>
        </authorList>
    </citation>
    <scope>NUCLEOTIDE SEQUENCE [LARGE SCALE GENOMIC DNA]</scope>
    <source>
        <strain evidence="2 3">LMG 1873</strain>
    </source>
</reference>
<feature type="compositionally biased region" description="Acidic residues" evidence="1">
    <location>
        <begin position="259"/>
        <end position="276"/>
    </location>
</feature>